<dbReference type="InterPro" id="IPR038072">
    <property type="entry name" value="GspK_central_sf"/>
</dbReference>
<comment type="subcellular location">
    <subcellularLocation>
        <location evidence="1 10">Cell inner membrane</location>
    </subcellularLocation>
</comment>
<keyword evidence="3 10" id="KW-0813">Transport</keyword>
<dbReference type="PIRSF" id="PIRSF002786">
    <property type="entry name" value="XcpX"/>
    <property type="match status" value="1"/>
</dbReference>
<keyword evidence="5 10" id="KW-0997">Cell inner membrane</keyword>
<keyword evidence="9 10" id="KW-0472">Membrane</keyword>
<evidence type="ECO:0000256" key="9">
    <source>
        <dbReference type="ARBA" id="ARBA00023136"/>
    </source>
</evidence>
<comment type="caution">
    <text evidence="14">The sequence shown here is derived from an EMBL/GenBank/DDBJ whole genome shotgun (WGS) entry which is preliminary data.</text>
</comment>
<dbReference type="Gene3D" id="3.30.1300.30">
    <property type="entry name" value="GSPII I/J protein-like"/>
    <property type="match status" value="1"/>
</dbReference>
<organism evidence="14 15">
    <name type="scientific">Roseateles koreensis</name>
    <dbReference type="NCBI Taxonomy" id="2987526"/>
    <lineage>
        <taxon>Bacteria</taxon>
        <taxon>Pseudomonadati</taxon>
        <taxon>Pseudomonadota</taxon>
        <taxon>Betaproteobacteria</taxon>
        <taxon>Burkholderiales</taxon>
        <taxon>Sphaerotilaceae</taxon>
        <taxon>Roseateles</taxon>
    </lineage>
</organism>
<evidence type="ECO:0000259" key="13">
    <source>
        <dbReference type="Pfam" id="PF21687"/>
    </source>
</evidence>
<sequence length="340" mass="36934">MTPPPFKPPVARRPHQSGAALLTAMIIVTLVASLAAAMVWRQYRAVQIESAERARAQSALMLRGALDWARLILREDAVGNRTTPTDNLNEVWAVPVAEGRISTFLALDGNDTNTGPEAYLSGSITDAQAQYNLRNLTGGAQVAPLEQRTLERLCESAQAPPGTAALIIAKLRSAFPVKVAAGSSGNTETTTSTSSDVPLQPQNLDQLAWFGLSEDTLNRLRPFVTLLPTATPVNLNTAPREVIAGVLDGVDLASAQRLVQARQSTPLKSPQEAKNYLPSSAVLSAERVNSVSAYFIVRGRMRLDERVMEERSLVQRRDLDVLIIDRERVNRVLDGRADKP</sequence>
<feature type="domain" description="T2SS protein K first SAM-like" evidence="13">
    <location>
        <begin position="130"/>
        <end position="229"/>
    </location>
</feature>
<evidence type="ECO:0000256" key="1">
    <source>
        <dbReference type="ARBA" id="ARBA00004533"/>
    </source>
</evidence>
<keyword evidence="15" id="KW-1185">Reference proteome</keyword>
<evidence type="ECO:0000313" key="15">
    <source>
        <dbReference type="Proteomes" id="UP001219862"/>
    </source>
</evidence>
<keyword evidence="7" id="KW-0653">Protein transport</keyword>
<dbReference type="RefSeq" id="WP_273596572.1">
    <property type="nucleotide sequence ID" value="NZ_JAQQXS010000007.1"/>
</dbReference>
<evidence type="ECO:0000256" key="10">
    <source>
        <dbReference type="PIRNR" id="PIRNR002786"/>
    </source>
</evidence>
<name>A0ABT5KRB1_9BURK</name>
<evidence type="ECO:0000256" key="4">
    <source>
        <dbReference type="ARBA" id="ARBA00022475"/>
    </source>
</evidence>
<dbReference type="PANTHER" id="PTHR38831">
    <property type="entry name" value="TYPE II SECRETION SYSTEM PROTEIN K"/>
    <property type="match status" value="1"/>
</dbReference>
<dbReference type="EMBL" id="JAQQXS010000007">
    <property type="protein sequence ID" value="MDC8785459.1"/>
    <property type="molecule type" value="Genomic_DNA"/>
</dbReference>
<evidence type="ECO:0000256" key="5">
    <source>
        <dbReference type="ARBA" id="ARBA00022519"/>
    </source>
</evidence>
<comment type="similarity">
    <text evidence="2 10">Belongs to the GSP K family.</text>
</comment>
<dbReference type="PANTHER" id="PTHR38831:SF1">
    <property type="entry name" value="TYPE II SECRETION SYSTEM PROTEIN K-RELATED"/>
    <property type="match status" value="1"/>
</dbReference>
<dbReference type="Gene3D" id="1.10.40.60">
    <property type="entry name" value="EpsJ-like"/>
    <property type="match status" value="2"/>
</dbReference>
<evidence type="ECO:0000256" key="2">
    <source>
        <dbReference type="ARBA" id="ARBA00007246"/>
    </source>
</evidence>
<dbReference type="InterPro" id="IPR049179">
    <property type="entry name" value="T2SSK_SAM-like_2nd"/>
</dbReference>
<gene>
    <name evidence="14" type="primary">gspK</name>
    <name evidence="14" type="ORF">PRZ01_09675</name>
</gene>
<dbReference type="NCBIfam" id="NF037980">
    <property type="entry name" value="T2SS_GspK"/>
    <property type="match status" value="1"/>
</dbReference>
<evidence type="ECO:0000259" key="12">
    <source>
        <dbReference type="Pfam" id="PF03934"/>
    </source>
</evidence>
<evidence type="ECO:0000256" key="8">
    <source>
        <dbReference type="ARBA" id="ARBA00022989"/>
    </source>
</evidence>
<evidence type="ECO:0000256" key="3">
    <source>
        <dbReference type="ARBA" id="ARBA00022448"/>
    </source>
</evidence>
<proteinExistence type="inferred from homology"/>
<evidence type="ECO:0000256" key="6">
    <source>
        <dbReference type="ARBA" id="ARBA00022692"/>
    </source>
</evidence>
<keyword evidence="8 11" id="KW-1133">Transmembrane helix</keyword>
<keyword evidence="4 10" id="KW-1003">Cell membrane</keyword>
<dbReference type="Pfam" id="PF03934">
    <property type="entry name" value="T2SSK"/>
    <property type="match status" value="1"/>
</dbReference>
<feature type="domain" description="T2SS protein K second SAM-like" evidence="12">
    <location>
        <begin position="233"/>
        <end position="282"/>
    </location>
</feature>
<accession>A0ABT5KRB1</accession>
<keyword evidence="6 11" id="KW-0812">Transmembrane</keyword>
<reference evidence="14 15" key="1">
    <citation type="submission" date="2022-10" db="EMBL/GenBank/DDBJ databases">
        <title>paucibacter sp. hw8 Genome sequencing.</title>
        <authorList>
            <person name="Park S."/>
        </authorList>
    </citation>
    <scope>NUCLEOTIDE SEQUENCE [LARGE SCALE GENOMIC DNA]</scope>
    <source>
        <strain evidence="15">hw8</strain>
    </source>
</reference>
<evidence type="ECO:0000256" key="11">
    <source>
        <dbReference type="SAM" id="Phobius"/>
    </source>
</evidence>
<feature type="transmembrane region" description="Helical" evidence="11">
    <location>
        <begin position="20"/>
        <end position="40"/>
    </location>
</feature>
<dbReference type="InterPro" id="IPR049031">
    <property type="entry name" value="T2SSK_SAM-like_1st"/>
</dbReference>
<evidence type="ECO:0000256" key="7">
    <source>
        <dbReference type="ARBA" id="ARBA00022927"/>
    </source>
</evidence>
<dbReference type="Proteomes" id="UP001219862">
    <property type="component" value="Unassembled WGS sequence"/>
</dbReference>
<dbReference type="InterPro" id="IPR005628">
    <property type="entry name" value="GspK"/>
</dbReference>
<protein>
    <recommendedName>
        <fullName evidence="10">Type II secretion system protein K</fullName>
    </recommendedName>
</protein>
<dbReference type="Pfam" id="PF21687">
    <property type="entry name" value="T2SSK_1st"/>
    <property type="match status" value="1"/>
</dbReference>
<evidence type="ECO:0000313" key="14">
    <source>
        <dbReference type="EMBL" id="MDC8785459.1"/>
    </source>
</evidence>